<dbReference type="InterPro" id="IPR016166">
    <property type="entry name" value="FAD-bd_PCMH"/>
</dbReference>
<dbReference type="InterPro" id="IPR036318">
    <property type="entry name" value="FAD-bd_PCMH-like_sf"/>
</dbReference>
<dbReference type="InterPro" id="IPR036683">
    <property type="entry name" value="CO_DH_flav_C_dom_sf"/>
</dbReference>
<reference evidence="5 6" key="1">
    <citation type="submission" date="2018-10" db="EMBL/GenBank/DDBJ databases">
        <title>Phylogenomics of Brevibacillus.</title>
        <authorList>
            <person name="Dunlap C."/>
        </authorList>
    </citation>
    <scope>NUCLEOTIDE SEQUENCE [LARGE SCALE GENOMIC DNA]</scope>
    <source>
        <strain evidence="5 6">JCM 15085</strain>
    </source>
</reference>
<proteinExistence type="predicted"/>
<dbReference type="Gene3D" id="3.30.465.10">
    <property type="match status" value="1"/>
</dbReference>
<organism evidence="5 6">
    <name type="scientific">Brevibacillus panacihumi</name>
    <dbReference type="NCBI Taxonomy" id="497735"/>
    <lineage>
        <taxon>Bacteria</taxon>
        <taxon>Bacillati</taxon>
        <taxon>Bacillota</taxon>
        <taxon>Bacilli</taxon>
        <taxon>Bacillales</taxon>
        <taxon>Paenibacillaceae</taxon>
        <taxon>Brevibacillus</taxon>
    </lineage>
</organism>
<evidence type="ECO:0000313" key="5">
    <source>
        <dbReference type="EMBL" id="RNB78615.1"/>
    </source>
</evidence>
<dbReference type="Proteomes" id="UP000281915">
    <property type="component" value="Unassembled WGS sequence"/>
</dbReference>
<comment type="caution">
    <text evidence="5">The sequence shown here is derived from an EMBL/GenBank/DDBJ whole genome shotgun (WGS) entry which is preliminary data.</text>
</comment>
<keyword evidence="3" id="KW-0560">Oxidoreductase</keyword>
<dbReference type="SUPFAM" id="SSF56176">
    <property type="entry name" value="FAD-binding/transporter-associated domain-like"/>
    <property type="match status" value="1"/>
</dbReference>
<dbReference type="SUPFAM" id="SSF55447">
    <property type="entry name" value="CO dehydrogenase flavoprotein C-terminal domain-like"/>
    <property type="match status" value="1"/>
</dbReference>
<evidence type="ECO:0000256" key="1">
    <source>
        <dbReference type="ARBA" id="ARBA00022630"/>
    </source>
</evidence>
<dbReference type="InterPro" id="IPR016167">
    <property type="entry name" value="FAD-bd_PCMH_sub1"/>
</dbReference>
<dbReference type="Gene3D" id="3.30.390.50">
    <property type="entry name" value="CO dehydrogenase flavoprotein, C-terminal domain"/>
    <property type="match status" value="1"/>
</dbReference>
<dbReference type="Pfam" id="PF03450">
    <property type="entry name" value="CO_deh_flav_C"/>
    <property type="match status" value="1"/>
</dbReference>
<accession>A0A3M8CUV2</accession>
<evidence type="ECO:0000256" key="2">
    <source>
        <dbReference type="ARBA" id="ARBA00022827"/>
    </source>
</evidence>
<dbReference type="Gene3D" id="3.30.43.10">
    <property type="entry name" value="Uridine Diphospho-n-acetylenolpyruvylglucosamine Reductase, domain 2"/>
    <property type="match status" value="1"/>
</dbReference>
<dbReference type="InterPro" id="IPR005107">
    <property type="entry name" value="CO_DH_flav_C"/>
</dbReference>
<protein>
    <submittedName>
        <fullName evidence="5">Xanthine dehydrogenase family protein subunit M</fullName>
    </submittedName>
</protein>
<dbReference type="PANTHER" id="PTHR42659">
    <property type="entry name" value="XANTHINE DEHYDROGENASE SUBUNIT C-RELATED"/>
    <property type="match status" value="1"/>
</dbReference>
<dbReference type="PANTHER" id="PTHR42659:SF2">
    <property type="entry name" value="XANTHINE DEHYDROGENASE SUBUNIT C-RELATED"/>
    <property type="match status" value="1"/>
</dbReference>
<dbReference type="GO" id="GO:0016491">
    <property type="term" value="F:oxidoreductase activity"/>
    <property type="evidence" value="ECO:0007669"/>
    <property type="project" value="UniProtKB-KW"/>
</dbReference>
<dbReference type="RefSeq" id="WP_122913370.1">
    <property type="nucleotide sequence ID" value="NZ_RHHT01000023.1"/>
</dbReference>
<dbReference type="AlphaFoldDB" id="A0A3M8CUV2"/>
<dbReference type="Pfam" id="PF00941">
    <property type="entry name" value="FAD_binding_5"/>
    <property type="match status" value="1"/>
</dbReference>
<name>A0A3M8CUV2_9BACL</name>
<sequence length="292" mass="31423">MKPASFEYLRPASLEEALQYLADLGEDAKIIAGGQSLIPVLNMRLSTPKYLIDIGRVEGLSYIREEDGYLAIGALTRHVELEQSPLVAKHCPLLLEAVKWIGHAQIRQRGTVGGSIAHADPSAELPCVLAALRGEIVIAHADGEETLAAEEFFLTYLLTSLQPDQMIKEVRFPVISNAAGYAFTEVARRHGDFALVEVAAVVELNENQEIALARLAAGGANPVPCVLESVEDFLIGKAADNSLLEEAGEMASESVDPDGDLHGSASYRRSLVKTLTKRALQTAIQRAGGISR</sequence>
<keyword evidence="1" id="KW-0285">Flavoprotein</keyword>
<gene>
    <name evidence="5" type="ORF">EDM58_10950</name>
</gene>
<dbReference type="InterPro" id="IPR016169">
    <property type="entry name" value="FAD-bd_PCMH_sub2"/>
</dbReference>
<dbReference type="PROSITE" id="PS51387">
    <property type="entry name" value="FAD_PCMH"/>
    <property type="match status" value="1"/>
</dbReference>
<dbReference type="EMBL" id="RHHT01000023">
    <property type="protein sequence ID" value="RNB78615.1"/>
    <property type="molecule type" value="Genomic_DNA"/>
</dbReference>
<dbReference type="InterPro" id="IPR002346">
    <property type="entry name" value="Mopterin_DH_FAD-bd"/>
</dbReference>
<evidence type="ECO:0000256" key="3">
    <source>
        <dbReference type="ARBA" id="ARBA00023002"/>
    </source>
</evidence>
<evidence type="ECO:0000313" key="6">
    <source>
        <dbReference type="Proteomes" id="UP000281915"/>
    </source>
</evidence>
<keyword evidence="2" id="KW-0274">FAD</keyword>
<dbReference type="SMART" id="SM01092">
    <property type="entry name" value="CO_deh_flav_C"/>
    <property type="match status" value="1"/>
</dbReference>
<evidence type="ECO:0000259" key="4">
    <source>
        <dbReference type="PROSITE" id="PS51387"/>
    </source>
</evidence>
<dbReference type="InterPro" id="IPR051312">
    <property type="entry name" value="Diverse_Substr_Oxidored"/>
</dbReference>
<feature type="domain" description="FAD-binding PCMH-type" evidence="4">
    <location>
        <begin position="1"/>
        <end position="177"/>
    </location>
</feature>
<dbReference type="GO" id="GO:0071949">
    <property type="term" value="F:FAD binding"/>
    <property type="evidence" value="ECO:0007669"/>
    <property type="project" value="InterPro"/>
</dbReference>